<accession>A0ACC0JEH9</accession>
<proteinExistence type="predicted"/>
<comment type="caution">
    <text evidence="1">The sequence shown here is derived from an EMBL/GenBank/DDBJ whole genome shotgun (WGS) entry which is preliminary data.</text>
</comment>
<gene>
    <name evidence="1" type="ORF">MSG28_006328</name>
</gene>
<sequence>MGCVRDAARPGTRPAGTVPHSDTMQLPETAPPPLAPLWDRVLRARALPPDLDVGLLYVAIRDRLTHPEWEVRLHALRVLADLLPLSGNALTFPFDQVIDNLGHGSPNVRKGALDALKVFCFHCEDPDCAARAILDKCSYHNIRPHSADFDTKVNVITGLILSVPSVMAILKRRNPSLDIFPVFQTLGDKLFDHVHRDVALRSLIKLRRVSGPRDYVLYLSRLEPKVQEKFRILCEVYDEDSLDVYYAPRKTTYRDKNSHQLVKINHVFNSPLPTPVRLSTCNSSSDDSYSHAPYYGNNYAKVIIETEIKFDSDTAITMTVLEENETESEKNTGSEEDCDSSDRNMLKYSDGDSEDLDVVVKKVRFGGESVKIRTPDSENIATSEDDSNQKAPLAIQHSHIEEASMQVTPLIVSRMNEIKREAIERESQLKSKKSGIPLPVINNKSRNPTEVVPTTTTYSKVKLKSKSLSELYDYFRSKNDGTEDKLKDSGFTLTLTEVQPNKLPSPVEQHREVEVLHNLQRSPTVSPRRRQTRLHLEQDGLLASSPPTETDFLSPRGPSPLHAHYQWEDLGVVPKHVSDQLHNTWNLASDTKERHCSALGHVLPVRLLELGDILLLAHPPENWIAAVKAADQLHSALLEADNVRRAEPAALSLVQHMWALSEEVSAARAPAEGAVCALLRGASKDCVRKLLPALIARIGRDPAPTALPHAMLQTIPLHNLVDLVFDPAMIGASGDMERAQSSQLRAALCLAKAAGPAAVLTAVRRRLADTSRADFFCNKLRERLSKPVENRTGHVTRSSHLPVPVRRRARSTPSPAAPLPPRRLRPLPDSAPLTRRRQSRRCRGGRRPCCAAAPPAVRRRAGAPAPAPRPPPPPLALDLVADLPSHTRDSSALTATCEDVIEEKDENKRITPESLIFGETTIVDIPVDEVDDAPPPPRSPSIHVEDYSEKSIKSTDSQNEININDKNSLHKNAEDDSQKSLTLSRAESPLSRSQSARSSPSAPSSRSRSETASPVKSGQGTPEPEIDVYNQKPRACERDVRSALNECIIPAKHEDWELIVNALTEVERLAADSGARAPAASWRAVVRSAATHVRSLRSRVARTACSTMGALFEHRGRSLDTELEDAVSALLERCADVNRFLRADAAGALARVACGSSSARAAAALARRGASHRAGPCRAAAAQALTRLVERAGAARALDLPPEPRTLLLRAAGELLGDACAEARMHARLLCLALLEDDRFRPMLKESMPPNRYRAIQKFLDKLR</sequence>
<name>A0ACC0JEH9_CHOFU</name>
<dbReference type="Proteomes" id="UP001064048">
    <property type="component" value="Chromosome 10"/>
</dbReference>
<evidence type="ECO:0000313" key="2">
    <source>
        <dbReference type="Proteomes" id="UP001064048"/>
    </source>
</evidence>
<keyword evidence="2" id="KW-1185">Reference proteome</keyword>
<organism evidence="1 2">
    <name type="scientific">Choristoneura fumiferana</name>
    <name type="common">Spruce budworm moth</name>
    <name type="synonym">Archips fumiferana</name>
    <dbReference type="NCBI Taxonomy" id="7141"/>
    <lineage>
        <taxon>Eukaryota</taxon>
        <taxon>Metazoa</taxon>
        <taxon>Ecdysozoa</taxon>
        <taxon>Arthropoda</taxon>
        <taxon>Hexapoda</taxon>
        <taxon>Insecta</taxon>
        <taxon>Pterygota</taxon>
        <taxon>Neoptera</taxon>
        <taxon>Endopterygota</taxon>
        <taxon>Lepidoptera</taxon>
        <taxon>Glossata</taxon>
        <taxon>Ditrysia</taxon>
        <taxon>Tortricoidea</taxon>
        <taxon>Tortricidae</taxon>
        <taxon>Tortricinae</taxon>
        <taxon>Choristoneura</taxon>
    </lineage>
</organism>
<protein>
    <submittedName>
        <fullName evidence="1">Uncharacterized protein</fullName>
    </submittedName>
</protein>
<dbReference type="EMBL" id="CM046110">
    <property type="protein sequence ID" value="KAI8422517.1"/>
    <property type="molecule type" value="Genomic_DNA"/>
</dbReference>
<reference evidence="1 2" key="1">
    <citation type="journal article" date="2022" name="Genome Biol. Evol.">
        <title>The Spruce Budworm Genome: Reconstructing the Evolutionary History of Antifreeze Proteins.</title>
        <authorList>
            <person name="Beliveau C."/>
            <person name="Gagne P."/>
            <person name="Picq S."/>
            <person name="Vernygora O."/>
            <person name="Keeling C.I."/>
            <person name="Pinkney K."/>
            <person name="Doucet D."/>
            <person name="Wen F."/>
            <person name="Johnston J.S."/>
            <person name="Maaroufi H."/>
            <person name="Boyle B."/>
            <person name="Laroche J."/>
            <person name="Dewar K."/>
            <person name="Juretic N."/>
            <person name="Blackburn G."/>
            <person name="Nisole A."/>
            <person name="Brunet B."/>
            <person name="Brandao M."/>
            <person name="Lumley L."/>
            <person name="Duan J."/>
            <person name="Quan G."/>
            <person name="Lucarotti C.J."/>
            <person name="Roe A.D."/>
            <person name="Sperling F.A.H."/>
            <person name="Levesque R.C."/>
            <person name="Cusson M."/>
        </authorList>
    </citation>
    <scope>NUCLEOTIDE SEQUENCE [LARGE SCALE GENOMIC DNA]</scope>
    <source>
        <strain evidence="1">Glfc:IPQL:Cfum</strain>
    </source>
</reference>
<evidence type="ECO:0000313" key="1">
    <source>
        <dbReference type="EMBL" id="KAI8422517.1"/>
    </source>
</evidence>